<proteinExistence type="predicted"/>
<dbReference type="CDD" id="cd07040">
    <property type="entry name" value="HP"/>
    <property type="match status" value="1"/>
</dbReference>
<organism evidence="2">
    <name type="scientific">metagenome</name>
    <dbReference type="NCBI Taxonomy" id="256318"/>
    <lineage>
        <taxon>unclassified sequences</taxon>
        <taxon>metagenomes</taxon>
    </lineage>
</organism>
<dbReference type="SUPFAM" id="SSF53254">
    <property type="entry name" value="Phosphoglycerate mutase-like"/>
    <property type="match status" value="1"/>
</dbReference>
<evidence type="ECO:0000256" key="1">
    <source>
        <dbReference type="SAM" id="MobiDB-lite"/>
    </source>
</evidence>
<accession>A0A2P2C6T5</accession>
<evidence type="ECO:0000313" key="2">
    <source>
        <dbReference type="EMBL" id="CUR57705.1"/>
    </source>
</evidence>
<protein>
    <submittedName>
        <fullName evidence="2">Putative phosphoglycerate mutase-like protein</fullName>
    </submittedName>
</protein>
<reference evidence="2" key="1">
    <citation type="submission" date="2015-08" db="EMBL/GenBank/DDBJ databases">
        <authorList>
            <person name="Babu N.S."/>
            <person name="Beckwith C.J."/>
            <person name="Beseler K.G."/>
            <person name="Brison A."/>
            <person name="Carone J.V."/>
            <person name="Caskin T.P."/>
            <person name="Diamond M."/>
            <person name="Durham M.E."/>
            <person name="Foxe J.M."/>
            <person name="Go M."/>
            <person name="Henderson B.A."/>
            <person name="Jones I.B."/>
            <person name="McGettigan J.A."/>
            <person name="Micheletti S.J."/>
            <person name="Nasrallah M.E."/>
            <person name="Ortiz D."/>
            <person name="Piller C.R."/>
            <person name="Privatt S.R."/>
            <person name="Schneider S.L."/>
            <person name="Sharp S."/>
            <person name="Smith T.C."/>
            <person name="Stanton J.D."/>
            <person name="Ullery H.E."/>
            <person name="Wilson R.J."/>
            <person name="Serrano M.G."/>
            <person name="Buck G."/>
            <person name="Lee V."/>
            <person name="Wang Y."/>
            <person name="Carvalho R."/>
            <person name="Voegtly L."/>
            <person name="Shi R."/>
            <person name="Duckworth R."/>
            <person name="Johnson A."/>
            <person name="Loviza R."/>
            <person name="Walstead R."/>
            <person name="Shah Z."/>
            <person name="Kiflezghi M."/>
            <person name="Wade K."/>
            <person name="Ball S.L."/>
            <person name="Bradley K.W."/>
            <person name="Asai D.J."/>
            <person name="Bowman C.A."/>
            <person name="Russell D.A."/>
            <person name="Pope W.H."/>
            <person name="Jacobs-Sera D."/>
            <person name="Hendrix R.W."/>
            <person name="Hatfull G.F."/>
        </authorList>
    </citation>
    <scope>NUCLEOTIDE SEQUENCE</scope>
</reference>
<gene>
    <name evidence="2" type="ORF">NOCA2430044</name>
</gene>
<dbReference type="InterPro" id="IPR029033">
    <property type="entry name" value="His_PPase_superfam"/>
</dbReference>
<feature type="compositionally biased region" description="Basic and acidic residues" evidence="1">
    <location>
        <begin position="16"/>
        <end position="27"/>
    </location>
</feature>
<name>A0A2P2C6T5_9ZZZZ</name>
<sequence length="168" mass="18322">MLVVMRHAKAQQYAPTDHERELEPRGRRDAVDAGSWMALHEIECDYVLVSSAVRTIGTWEAVAEAADWDIDPDVDDSLYAAGPETALDVIRSLPDEATSVLLIGHNPTVAYLAQLLDDGDGDADSISEMSQGFPTCALTVFDYEGEWADLEMGAARVTGFHVGRDPRS</sequence>
<feature type="region of interest" description="Disordered" evidence="1">
    <location>
        <begin position="1"/>
        <end position="27"/>
    </location>
</feature>
<dbReference type="EMBL" id="CZKA01000038">
    <property type="protein sequence ID" value="CUR57705.1"/>
    <property type="molecule type" value="Genomic_DNA"/>
</dbReference>
<dbReference type="Gene3D" id="3.40.50.1240">
    <property type="entry name" value="Phosphoglycerate mutase-like"/>
    <property type="match status" value="1"/>
</dbReference>
<dbReference type="AlphaFoldDB" id="A0A2P2C6T5"/>